<dbReference type="AlphaFoldDB" id="A0A9R0JBF6"/>
<dbReference type="PANTHER" id="PTHR33881:SF7">
    <property type="entry name" value="NEUROGENIC LOCUS NOTCH-LIKE PROTEIN"/>
    <property type="match status" value="1"/>
</dbReference>
<sequence length="217" mass="23033">MAFSSTLIFAVFAIFITILQPPLINTEPDFLAPIIGSLCNRVGCGKGKCKMSGNNDFEYECECEPGWRQTISTNSSSSDFKFLPCVIPNCTLKYSCSETAPSPQSMETPSSNASTFEPCRMANCGGGVCKKASGLTYTCQCKEGYSNLFNNTGFPCLNECSIGGDCPNLGLAMSNRSTTTPPTVADSRGSNQACSQKHGVLSHPMILLAISIAALAL</sequence>
<dbReference type="RefSeq" id="XP_021864943.1">
    <property type="nucleotide sequence ID" value="XM_022009251.2"/>
</dbReference>
<reference evidence="3" key="2">
    <citation type="submission" date="2025-08" db="UniProtKB">
        <authorList>
            <consortium name="RefSeq"/>
        </authorList>
    </citation>
    <scope>IDENTIFICATION</scope>
    <source>
        <tissue evidence="3">Leaf</tissue>
    </source>
</reference>
<keyword evidence="2" id="KW-1185">Reference proteome</keyword>
<organism evidence="2 3">
    <name type="scientific">Spinacia oleracea</name>
    <name type="common">Spinach</name>
    <dbReference type="NCBI Taxonomy" id="3562"/>
    <lineage>
        <taxon>Eukaryota</taxon>
        <taxon>Viridiplantae</taxon>
        <taxon>Streptophyta</taxon>
        <taxon>Embryophyta</taxon>
        <taxon>Tracheophyta</taxon>
        <taxon>Spermatophyta</taxon>
        <taxon>Magnoliopsida</taxon>
        <taxon>eudicotyledons</taxon>
        <taxon>Gunneridae</taxon>
        <taxon>Pentapetalae</taxon>
        <taxon>Caryophyllales</taxon>
        <taxon>Chenopodiaceae</taxon>
        <taxon>Chenopodioideae</taxon>
        <taxon>Anserineae</taxon>
        <taxon>Spinacia</taxon>
    </lineage>
</organism>
<evidence type="ECO:0000313" key="2">
    <source>
        <dbReference type="Proteomes" id="UP000813463"/>
    </source>
</evidence>
<dbReference type="PANTHER" id="PTHR33881">
    <property type="entry name" value="NEUROGENIC LOCUS NOTCH-LIKE PROTEIN"/>
    <property type="match status" value="1"/>
</dbReference>
<keyword evidence="1" id="KW-0732">Signal</keyword>
<gene>
    <name evidence="3" type="primary">LOC110803711</name>
</gene>
<name>A0A9R0JBF6_SPIOL</name>
<proteinExistence type="predicted"/>
<dbReference type="Proteomes" id="UP000813463">
    <property type="component" value="Chromosome 3"/>
</dbReference>
<dbReference type="OrthoDB" id="1914642at2759"/>
<feature type="signal peptide" evidence="1">
    <location>
        <begin position="1"/>
        <end position="26"/>
    </location>
</feature>
<reference evidence="2" key="1">
    <citation type="journal article" date="2021" name="Nat. Commun.">
        <title>Genomic analyses provide insights into spinach domestication and the genetic basis of agronomic traits.</title>
        <authorList>
            <person name="Cai X."/>
            <person name="Sun X."/>
            <person name="Xu C."/>
            <person name="Sun H."/>
            <person name="Wang X."/>
            <person name="Ge C."/>
            <person name="Zhang Z."/>
            <person name="Wang Q."/>
            <person name="Fei Z."/>
            <person name="Jiao C."/>
            <person name="Wang Q."/>
        </authorList>
    </citation>
    <scope>NUCLEOTIDE SEQUENCE [LARGE SCALE GENOMIC DNA]</scope>
    <source>
        <strain evidence="2">cv. Varoflay</strain>
    </source>
</reference>
<evidence type="ECO:0008006" key="4">
    <source>
        <dbReference type="Google" id="ProtNLM"/>
    </source>
</evidence>
<dbReference type="KEGG" id="soe:110803711"/>
<evidence type="ECO:0000256" key="1">
    <source>
        <dbReference type="SAM" id="SignalP"/>
    </source>
</evidence>
<accession>A0A9R0JBF6</accession>
<protein>
    <recommendedName>
        <fullName evidence="4">EGF-like domain-containing protein</fullName>
    </recommendedName>
</protein>
<evidence type="ECO:0000313" key="3">
    <source>
        <dbReference type="RefSeq" id="XP_021864943.1"/>
    </source>
</evidence>
<feature type="chain" id="PRO_5040425521" description="EGF-like domain-containing protein" evidence="1">
    <location>
        <begin position="27"/>
        <end position="217"/>
    </location>
</feature>
<dbReference type="GeneID" id="110803711"/>